<dbReference type="AlphaFoldDB" id="A0A484LC69"/>
<gene>
    <name evidence="2" type="ORF">CCAM_LOCUS15689</name>
</gene>
<keyword evidence="3" id="KW-1185">Reference proteome</keyword>
<sequence>MLTDPGGGYCRRPYRVLAARRKDPRGPWLAGGPDSSSPSAEKIPLFFMVCRRKEEARWTWLWTNGKSGSPERTGSGSLGGWIGSPQGREARQWLAGARQMPVDARSWLSPDL</sequence>
<name>A0A484LC69_9ASTE</name>
<evidence type="ECO:0000313" key="2">
    <source>
        <dbReference type="EMBL" id="VFQ73913.1"/>
    </source>
</evidence>
<feature type="compositionally biased region" description="Polar residues" evidence="1">
    <location>
        <begin position="63"/>
        <end position="75"/>
    </location>
</feature>
<proteinExistence type="predicted"/>
<organism evidence="2 3">
    <name type="scientific">Cuscuta campestris</name>
    <dbReference type="NCBI Taxonomy" id="132261"/>
    <lineage>
        <taxon>Eukaryota</taxon>
        <taxon>Viridiplantae</taxon>
        <taxon>Streptophyta</taxon>
        <taxon>Embryophyta</taxon>
        <taxon>Tracheophyta</taxon>
        <taxon>Spermatophyta</taxon>
        <taxon>Magnoliopsida</taxon>
        <taxon>eudicotyledons</taxon>
        <taxon>Gunneridae</taxon>
        <taxon>Pentapetalae</taxon>
        <taxon>asterids</taxon>
        <taxon>lamiids</taxon>
        <taxon>Solanales</taxon>
        <taxon>Convolvulaceae</taxon>
        <taxon>Cuscuteae</taxon>
        <taxon>Cuscuta</taxon>
        <taxon>Cuscuta subgen. Grammica</taxon>
        <taxon>Cuscuta sect. Cleistogrammica</taxon>
    </lineage>
</organism>
<evidence type="ECO:0000256" key="1">
    <source>
        <dbReference type="SAM" id="MobiDB-lite"/>
    </source>
</evidence>
<protein>
    <submittedName>
        <fullName evidence="2">Uncharacterized protein</fullName>
    </submittedName>
</protein>
<evidence type="ECO:0000313" key="3">
    <source>
        <dbReference type="Proteomes" id="UP000595140"/>
    </source>
</evidence>
<feature type="region of interest" description="Disordered" evidence="1">
    <location>
        <begin position="63"/>
        <end position="84"/>
    </location>
</feature>
<dbReference type="EMBL" id="OOIL02001273">
    <property type="protein sequence ID" value="VFQ73913.1"/>
    <property type="molecule type" value="Genomic_DNA"/>
</dbReference>
<reference evidence="2 3" key="1">
    <citation type="submission" date="2018-04" db="EMBL/GenBank/DDBJ databases">
        <authorList>
            <person name="Vogel A."/>
        </authorList>
    </citation>
    <scope>NUCLEOTIDE SEQUENCE [LARGE SCALE GENOMIC DNA]</scope>
</reference>
<dbReference type="Proteomes" id="UP000595140">
    <property type="component" value="Unassembled WGS sequence"/>
</dbReference>
<accession>A0A484LC69</accession>